<dbReference type="Pfam" id="PF11390">
    <property type="entry name" value="FdsD"/>
    <property type="match status" value="1"/>
</dbReference>
<keyword evidence="2" id="KW-1185">Reference proteome</keyword>
<organism evidence="1 2">
    <name type="scientific">Candidatus Burkholderia pumila</name>
    <dbReference type="NCBI Taxonomy" id="1090375"/>
    <lineage>
        <taxon>Bacteria</taxon>
        <taxon>Pseudomonadati</taxon>
        <taxon>Pseudomonadota</taxon>
        <taxon>Betaproteobacteria</taxon>
        <taxon>Burkholderiales</taxon>
        <taxon>Burkholderiaceae</taxon>
        <taxon>Burkholderia</taxon>
    </lineage>
</organism>
<dbReference type="InterPro" id="IPR021074">
    <property type="entry name" value="Formate_DH_dsu"/>
</dbReference>
<sequence>MDVDNLIEMANHIGEFFDSMPDHEEAIDGVADHIRRFWEPRMRLAILAALDDASASAAMEPIVREVLRKHHASLQPKTVSA</sequence>
<reference evidence="1 2" key="1">
    <citation type="submission" date="2015-06" db="EMBL/GenBank/DDBJ databases">
        <title>Comparative genomics of Burkholderia leaf nodule symbionts.</title>
        <authorList>
            <person name="Carlier A."/>
            <person name="Eberl L."/>
            <person name="Pinto-Carbo M."/>
        </authorList>
    </citation>
    <scope>NUCLEOTIDE SEQUENCE [LARGE SCALE GENOMIC DNA]</scope>
    <source>
        <strain evidence="1 2">UZHbot3</strain>
    </source>
</reference>
<evidence type="ECO:0000313" key="2">
    <source>
        <dbReference type="Proteomes" id="UP000242951"/>
    </source>
</evidence>
<dbReference type="Proteomes" id="UP000242951">
    <property type="component" value="Unassembled WGS sequence"/>
</dbReference>
<protein>
    <submittedName>
        <fullName evidence="1">NAD-dependent formate dehydrogenase delta subunit</fullName>
    </submittedName>
</protein>
<proteinExistence type="predicted"/>
<dbReference type="EMBL" id="LELG01000210">
    <property type="protein sequence ID" value="KMQ79969.1"/>
    <property type="molecule type" value="Genomic_DNA"/>
</dbReference>
<gene>
    <name evidence="1" type="ORF">BPMI_03692</name>
</gene>
<name>A0ABR5HKU7_9BURK</name>
<accession>A0ABR5HKU7</accession>
<comment type="caution">
    <text evidence="1">The sequence shown here is derived from an EMBL/GenBank/DDBJ whole genome shotgun (WGS) entry which is preliminary data.</text>
</comment>
<evidence type="ECO:0000313" key="1">
    <source>
        <dbReference type="EMBL" id="KMQ79969.1"/>
    </source>
</evidence>